<feature type="domain" description="Bromo" evidence="4">
    <location>
        <begin position="1044"/>
        <end position="1102"/>
    </location>
</feature>
<dbReference type="Pfam" id="PF00439">
    <property type="entry name" value="Bromodomain"/>
    <property type="match status" value="5"/>
</dbReference>
<evidence type="ECO:0000256" key="3">
    <source>
        <dbReference type="SAM" id="MobiDB-lite"/>
    </source>
</evidence>
<feature type="compositionally biased region" description="Acidic residues" evidence="3">
    <location>
        <begin position="690"/>
        <end position="699"/>
    </location>
</feature>
<feature type="compositionally biased region" description="Low complexity" evidence="3">
    <location>
        <begin position="954"/>
        <end position="967"/>
    </location>
</feature>
<dbReference type="Gene3D" id="1.20.920.10">
    <property type="entry name" value="Bromodomain-like"/>
    <property type="match status" value="6"/>
</dbReference>
<dbReference type="PROSITE" id="PS00633">
    <property type="entry name" value="BROMODOMAIN_1"/>
    <property type="match status" value="1"/>
</dbReference>
<reference evidence="5" key="1">
    <citation type="submission" date="2023-01" db="EMBL/GenBank/DDBJ databases">
        <title>Metagenome sequencing of chrysophaentin producing Chrysophaeum taylorii.</title>
        <authorList>
            <person name="Davison J."/>
            <person name="Bewley C."/>
        </authorList>
    </citation>
    <scope>NUCLEOTIDE SEQUENCE</scope>
    <source>
        <strain evidence="5">NIES-1699</strain>
    </source>
</reference>
<comment type="caution">
    <text evidence="5">The sequence shown here is derived from an EMBL/GenBank/DDBJ whole genome shotgun (WGS) entry which is preliminary data.</text>
</comment>
<feature type="domain" description="Bromo" evidence="4">
    <location>
        <begin position="813"/>
        <end position="863"/>
    </location>
</feature>
<feature type="region of interest" description="Disordered" evidence="3">
    <location>
        <begin position="462"/>
        <end position="490"/>
    </location>
</feature>
<dbReference type="PROSITE" id="PS50014">
    <property type="entry name" value="BROMODOMAIN_2"/>
    <property type="match status" value="5"/>
</dbReference>
<dbReference type="InterPro" id="IPR036427">
    <property type="entry name" value="Bromodomain-like_sf"/>
</dbReference>
<proteinExistence type="predicted"/>
<sequence length="1558" mass="171489">MKGLELEEARKVLGTLNAKDPERFFQVPVDTTFLKDYLEVIERPMDLGTIATRLGEYRDARSFAADVRLVFENSMTYCGPRAELKHIYGKAKRLLKVFQQESEKSLKRFLDRPPPRKKVAMRNGVAEAAGAMVVRLKKHKYGRIFSESIDETAPPDYPSRVEVAMDLGKLEAKLKKGEYERDAGAWVLDARRIGANCVRYNTHPGEWRMAGLAFAAAVEKELEAKLKPALRLEGGVEAVELACPRLLDNWGDIIAKIEAGFMFNSYTAEGIQRAYAFFHPIASYYDSRDAIDEYLRAVPDPVSIGEIVAKIMQGGDYASVADVDSDVKRIFSNCQRFFGPNGVGRRAHGDADADALCDLSANFERRWREMVDPLLDAERKRAAAAVSSSTTSSSTSSSSSPYAGGGVPPAANHSAPAMADKKFSSSSFSSSGKKPRSAAAGGKALALAGKSLGMKEAVTPVVLSDSEEPPPPAKAKAKKSTSTSGRKAAAPDKAVEAAMWAILAAIKEHRMKDGWATATPFLSKAVFPKNREEYAAAIGGMNQAADLGSVEAELRRGAFESLEAFGREVRRCLDNARAWKTALERYHRDGVLEERGLSEADVKQARESWRYAAILKNVLEDKLDEDVETLASTTKNGRRAPAEASAPSAAVASKKRKAPKPAPDRKKLAASPTPSAAKRVRAESSPPPPPDDDDVEEAGNGDVGQSAASGGGGDDDDKVNKNNNDGENSISTATSKKKGKSAGTKVPPWPTAAESSSSSGGGAPPAEPWRAAADRIYNKLSRHDWVRLDGEFGRGVMWHIPAVEAFPAIKDAYLAKISDPMDLGQISARLRTHAYSAPEAFAEDMVLVFDNAVAYNEDAKKAPRVGGEVEFAVKVYDVATHLRDWSLHLSLEYLIEADAKTAGSTKRGDYVCAVTASELRESRCRDELEARKARDARANADLSSAALENFVTTAASESAAPAPATEAPEADESESKKKKKKKNIALSWERRLAARRRRDEVVWPSRLGFNKDAARDARLVLKALRKQQLKKYSQWFDKPVEVFDYAQFVAEPTCLDAIEQRLNQSTAERKAGQRIDAEPYESLADFALELRRVFSNAVAYNGRFRDRSGTQGFHVMKAVDVLTPVLEDALFALAVDAYERIGRDRVVNLWTQSKVDDINRRVQERREIQAEIRRDLEDKIEQRVEERFTSTKKMRERQLRYLMRNAVESLDVLPDSADVSAPSPARPRAADGGAAAEPVLGSAAHLLVDDDRERRLRDDRGARRAKIADAVFAAAPPLQNKTTLLADLDDDDDQKRRPEDLREDRKPPVQKRFQPFALGDERRLSSRGQNRRRLLVRQRKPPPGFDDDDDDAVVVEPKREKPTTKRRRVDRAVLVLTEEDQEPRPPADAVVDASEGDTDWFELATRPDLQARVLVAIVEDDDDDDDESFVRCCVLLRRVDDGDLRDDRGLVAFETTTTTTTSLVDAVVAARAYNRRRRMHRGLGGWDLLAIADAPPDALVAELASLPYALVGESLAATPPLPSRRAGAAHLERFILAPTGSLRLVVDQNRVLLDDLAC</sequence>
<feature type="region of interest" description="Disordered" evidence="3">
    <location>
        <begin position="1282"/>
        <end position="1366"/>
    </location>
</feature>
<dbReference type="SUPFAM" id="SSF47370">
    <property type="entry name" value="Bromodomain"/>
    <property type="match status" value="5"/>
</dbReference>
<feature type="domain" description="Bromo" evidence="4">
    <location>
        <begin position="137"/>
        <end position="208"/>
    </location>
</feature>
<feature type="domain" description="Bromo" evidence="4">
    <location>
        <begin position="17"/>
        <end position="85"/>
    </location>
</feature>
<evidence type="ECO:0000256" key="1">
    <source>
        <dbReference type="ARBA" id="ARBA00023117"/>
    </source>
</evidence>
<accession>A0AAD7UEF7</accession>
<name>A0AAD7UEF7_9STRA</name>
<dbReference type="Proteomes" id="UP001230188">
    <property type="component" value="Unassembled WGS sequence"/>
</dbReference>
<feature type="compositionally biased region" description="Low complexity" evidence="3">
    <location>
        <begin position="721"/>
        <end position="734"/>
    </location>
</feature>
<dbReference type="EMBL" id="JAQMWT010000379">
    <property type="protein sequence ID" value="KAJ8602471.1"/>
    <property type="molecule type" value="Genomic_DNA"/>
</dbReference>
<dbReference type="SMART" id="SM00297">
    <property type="entry name" value="BROMO"/>
    <property type="match status" value="4"/>
</dbReference>
<evidence type="ECO:0000256" key="2">
    <source>
        <dbReference type="PROSITE-ProRule" id="PRU00035"/>
    </source>
</evidence>
<feature type="compositionally biased region" description="Basic residues" evidence="3">
    <location>
        <begin position="1329"/>
        <end position="1340"/>
    </location>
</feature>
<dbReference type="PANTHER" id="PTHR45926">
    <property type="entry name" value="OSJNBA0053K19.4 PROTEIN"/>
    <property type="match status" value="1"/>
</dbReference>
<keyword evidence="6" id="KW-1185">Reference proteome</keyword>
<dbReference type="CDD" id="cd04369">
    <property type="entry name" value="Bromodomain"/>
    <property type="match status" value="4"/>
</dbReference>
<keyword evidence="1 2" id="KW-0103">Bromodomain</keyword>
<feature type="region of interest" description="Disordered" evidence="3">
    <location>
        <begin position="954"/>
        <end position="980"/>
    </location>
</feature>
<feature type="domain" description="Bromo" evidence="4">
    <location>
        <begin position="269"/>
        <end position="345"/>
    </location>
</feature>
<feature type="compositionally biased region" description="Low complexity" evidence="3">
    <location>
        <begin position="424"/>
        <end position="439"/>
    </location>
</feature>
<dbReference type="InterPro" id="IPR018359">
    <property type="entry name" value="Bromodomain_CS"/>
</dbReference>
<gene>
    <name evidence="5" type="ORF">CTAYLR_001193</name>
</gene>
<feature type="compositionally biased region" description="Low complexity" evidence="3">
    <location>
        <begin position="642"/>
        <end position="652"/>
    </location>
</feature>
<feature type="compositionally biased region" description="Basic and acidic residues" evidence="3">
    <location>
        <begin position="1293"/>
        <end position="1307"/>
    </location>
</feature>
<evidence type="ECO:0000259" key="4">
    <source>
        <dbReference type="PROSITE" id="PS50014"/>
    </source>
</evidence>
<protein>
    <recommendedName>
        <fullName evidence="4">Bromo domain-containing protein</fullName>
    </recommendedName>
</protein>
<feature type="region of interest" description="Disordered" evidence="3">
    <location>
        <begin position="632"/>
        <end position="767"/>
    </location>
</feature>
<feature type="compositionally biased region" description="Low complexity" evidence="3">
    <location>
        <begin position="387"/>
        <end position="400"/>
    </location>
</feature>
<organism evidence="5 6">
    <name type="scientific">Chrysophaeum taylorii</name>
    <dbReference type="NCBI Taxonomy" id="2483200"/>
    <lineage>
        <taxon>Eukaryota</taxon>
        <taxon>Sar</taxon>
        <taxon>Stramenopiles</taxon>
        <taxon>Ochrophyta</taxon>
        <taxon>Pelagophyceae</taxon>
        <taxon>Pelagomonadales</taxon>
        <taxon>Pelagomonadaceae</taxon>
        <taxon>Chrysophaeum</taxon>
    </lineage>
</organism>
<feature type="region of interest" description="Disordered" evidence="3">
    <location>
        <begin position="385"/>
        <end position="439"/>
    </location>
</feature>
<dbReference type="InterPro" id="IPR001487">
    <property type="entry name" value="Bromodomain"/>
</dbReference>
<evidence type="ECO:0000313" key="5">
    <source>
        <dbReference type="EMBL" id="KAJ8602471.1"/>
    </source>
</evidence>
<evidence type="ECO:0000313" key="6">
    <source>
        <dbReference type="Proteomes" id="UP001230188"/>
    </source>
</evidence>
<feature type="region of interest" description="Disordered" evidence="3">
    <location>
        <begin position="1215"/>
        <end position="1237"/>
    </location>
</feature>
<feature type="compositionally biased region" description="Low complexity" evidence="3">
    <location>
        <begin position="741"/>
        <end position="758"/>
    </location>
</feature>
<dbReference type="PRINTS" id="PR00503">
    <property type="entry name" value="BROMODOMAIN"/>
</dbReference>